<sequence length="433" mass="47100">MAPILTAGEECKSAAQALSAFTGTGSGGNCIPKNFISMAMAIAIFRGETGVAMVRLKSGDWSAPCAILLEVPHNGSVQPGQDTVLLFMTESSVLSLVARTRLILNTTHKFEAGIYSASASINSSNDMYVYVRFNNNFTPGSLLGNMAGWGVREDMTRHSRWHGSDVTWADVLMNKITVDRSSIGNALYLVTNIAAGGNSQGVIEVNGRKNFADLEKLPQRVGLDDKVASRQGSVSQPGIQQSAPIPPPEVSAEQQYLQQQAQYQQLLAQQQQQEQYSQLQQQQQSMQPQQMGSMYGGVPNGMGMNMMPQQQQFQPQQQQVQPGMYGGIMTQPMFPSQGVAMSPTMMSAQMGGYATPPSALGTQSPRGGNSVSQELLVQQAQHQITSAQFAVGTNSIEEQLRRLKQQTQQIEQEQQQLRMAREGAGPNAWMYPK</sequence>
<organism evidence="3 4">
    <name type="scientific">Chytriomyces confervae</name>
    <dbReference type="NCBI Taxonomy" id="246404"/>
    <lineage>
        <taxon>Eukaryota</taxon>
        <taxon>Fungi</taxon>
        <taxon>Fungi incertae sedis</taxon>
        <taxon>Chytridiomycota</taxon>
        <taxon>Chytridiomycota incertae sedis</taxon>
        <taxon>Chytridiomycetes</taxon>
        <taxon>Chytridiales</taxon>
        <taxon>Chytriomycetaceae</taxon>
        <taxon>Chytriomyces</taxon>
    </lineage>
</organism>
<name>A0A507FCE6_9FUNG</name>
<evidence type="ECO:0000256" key="1">
    <source>
        <dbReference type="SAM" id="Coils"/>
    </source>
</evidence>
<dbReference type="Proteomes" id="UP000320333">
    <property type="component" value="Unassembled WGS sequence"/>
</dbReference>
<dbReference type="STRING" id="246404.A0A507FCE6"/>
<feature type="coiled-coil region" evidence="1">
    <location>
        <begin position="393"/>
        <end position="423"/>
    </location>
</feature>
<reference evidence="3 4" key="1">
    <citation type="journal article" date="2019" name="Sci. Rep.">
        <title>Comparative genomics of chytrid fungi reveal insights into the obligate biotrophic and pathogenic lifestyle of Synchytrium endobioticum.</title>
        <authorList>
            <person name="van de Vossenberg B.T.L.H."/>
            <person name="Warris S."/>
            <person name="Nguyen H.D.T."/>
            <person name="van Gent-Pelzer M.P.E."/>
            <person name="Joly D.L."/>
            <person name="van de Geest H.C."/>
            <person name="Bonants P.J.M."/>
            <person name="Smith D.S."/>
            <person name="Levesque C.A."/>
            <person name="van der Lee T.A.J."/>
        </authorList>
    </citation>
    <scope>NUCLEOTIDE SEQUENCE [LARGE SCALE GENOMIC DNA]</scope>
    <source>
        <strain evidence="3 4">CBS 675.73</strain>
    </source>
</reference>
<dbReference type="EMBL" id="QEAP01000150">
    <property type="protein sequence ID" value="TPX74011.1"/>
    <property type="molecule type" value="Genomic_DNA"/>
</dbReference>
<dbReference type="OrthoDB" id="2149475at2759"/>
<evidence type="ECO:0000256" key="2">
    <source>
        <dbReference type="SAM" id="MobiDB-lite"/>
    </source>
</evidence>
<evidence type="ECO:0000313" key="4">
    <source>
        <dbReference type="Proteomes" id="UP000320333"/>
    </source>
</evidence>
<gene>
    <name evidence="3" type="ORF">CcCBS67573_g04723</name>
</gene>
<protein>
    <submittedName>
        <fullName evidence="3">Uncharacterized protein</fullName>
    </submittedName>
</protein>
<feature type="region of interest" description="Disordered" evidence="2">
    <location>
        <begin position="228"/>
        <end position="254"/>
    </location>
</feature>
<keyword evidence="4" id="KW-1185">Reference proteome</keyword>
<comment type="caution">
    <text evidence="3">The sequence shown here is derived from an EMBL/GenBank/DDBJ whole genome shotgun (WGS) entry which is preliminary data.</text>
</comment>
<evidence type="ECO:0000313" key="3">
    <source>
        <dbReference type="EMBL" id="TPX74011.1"/>
    </source>
</evidence>
<keyword evidence="1" id="KW-0175">Coiled coil</keyword>
<dbReference type="AlphaFoldDB" id="A0A507FCE6"/>
<accession>A0A507FCE6</accession>
<feature type="compositionally biased region" description="Polar residues" evidence="2">
    <location>
        <begin position="230"/>
        <end position="243"/>
    </location>
</feature>
<proteinExistence type="predicted"/>